<feature type="coiled-coil region" evidence="2">
    <location>
        <begin position="192"/>
        <end position="233"/>
    </location>
</feature>
<gene>
    <name evidence="3" type="ORF">SNE40_018250</name>
</gene>
<evidence type="ECO:0000313" key="4">
    <source>
        <dbReference type="Proteomes" id="UP001347796"/>
    </source>
</evidence>
<evidence type="ECO:0000256" key="1">
    <source>
        <dbReference type="ARBA" id="ARBA00022722"/>
    </source>
</evidence>
<dbReference type="PANTHER" id="PTHR11046:SF29">
    <property type="match status" value="1"/>
</dbReference>
<evidence type="ECO:0000313" key="3">
    <source>
        <dbReference type="EMBL" id="KAK6171824.1"/>
    </source>
</evidence>
<dbReference type="Proteomes" id="UP001347796">
    <property type="component" value="Unassembled WGS sequence"/>
</dbReference>
<dbReference type="EMBL" id="JAZGQO010000013">
    <property type="protein sequence ID" value="KAK6171824.1"/>
    <property type="molecule type" value="Genomic_DNA"/>
</dbReference>
<dbReference type="InterPro" id="IPR022894">
    <property type="entry name" value="Oligoribonuclease"/>
</dbReference>
<keyword evidence="4" id="KW-1185">Reference proteome</keyword>
<dbReference type="GO" id="GO:0000175">
    <property type="term" value="F:3'-5'-RNA exonuclease activity"/>
    <property type="evidence" value="ECO:0007669"/>
    <property type="project" value="InterPro"/>
</dbReference>
<dbReference type="AlphaFoldDB" id="A0AAN8PAJ7"/>
<proteinExistence type="predicted"/>
<sequence length="810" mass="92637">MSGPHCKQLGISFEWLNGSTGSSKPLTSSVTNGVIIELLILKKKHNYSLDQCANWVKILFNLKEAPQPKTVHSQWTRISKRATELRRNKLNYNIYINSPYTPPDSATKSTDLTHNKQTNTINISSSEKSVECTILPLSTKTETKSSQTNILHSTIKMEATQLGQNLNLIKKEIKESQIQFNKIKLRKGHYSIRNINKREKRAKQKNNELSREVRELKNKLLKLEVQKRNAVKMTSKWRRKAKIVNKLECPKCLEKDIKIINLNDSVRSLESEIDIAPICISDTESEQKKKKRTELNFKEVRDGHIGYSDNIRLLYMRLLSLGIPVSKCSDVVHSVLTGLTDLKFGKLPSKGTTSLIQSECEVAGQIQVADILLHGNNMTLQLDGTKKKFNEYGAYQVTLNNASGQKETYSLGMKEMLKGDTDSFIDTMLSVFRDLAETFSDDSEQINEIRTKMLANIKNLMTDRHIVNKSFKIKFEELRAELFDKYLKNFSTLSNQSKNQVVELHSLFCALHVIGNMGTVASKALKVYESIVLPPENKITEHSFDKGNARTFDLIFELSQSLTISGSQRFGRFTDWEAFLEERNIHNFLVSFLRHRFNILFVNGGAAFYHREHIAEFFHCLTAPNKLMKCISESIISPVCVAECRALGIFGVLISQPLWKIVERDIHVLDLNPYWLKLKNALSEYSVDASNLLKGKQLFSEFAMQEDEVYVSLFVPLTDEIQKFTQECLQIICFHVLQLVNRQLMDQLPNGLYFNATDTVRNETQSCPTTNRLGEKDFSDLDREVNRAPQRNTSNISGIICFRNNNAWKF</sequence>
<evidence type="ECO:0000256" key="2">
    <source>
        <dbReference type="SAM" id="Coils"/>
    </source>
</evidence>
<name>A0AAN8PAJ7_PATCE</name>
<dbReference type="PANTHER" id="PTHR11046">
    <property type="entry name" value="OLIGORIBONUCLEASE, MITOCHONDRIAL"/>
    <property type="match status" value="1"/>
</dbReference>
<keyword evidence="2" id="KW-0175">Coiled coil</keyword>
<accession>A0AAN8PAJ7</accession>
<organism evidence="3 4">
    <name type="scientific">Patella caerulea</name>
    <name type="common">Rayed Mediterranean limpet</name>
    <dbReference type="NCBI Taxonomy" id="87958"/>
    <lineage>
        <taxon>Eukaryota</taxon>
        <taxon>Metazoa</taxon>
        <taxon>Spiralia</taxon>
        <taxon>Lophotrochozoa</taxon>
        <taxon>Mollusca</taxon>
        <taxon>Gastropoda</taxon>
        <taxon>Patellogastropoda</taxon>
        <taxon>Patelloidea</taxon>
        <taxon>Patellidae</taxon>
        <taxon>Patella</taxon>
    </lineage>
</organism>
<comment type="caution">
    <text evidence="3">The sequence shown here is derived from an EMBL/GenBank/DDBJ whole genome shotgun (WGS) entry which is preliminary data.</text>
</comment>
<keyword evidence="1" id="KW-0540">Nuclease</keyword>
<keyword evidence="1" id="KW-0378">Hydrolase</keyword>
<protein>
    <submittedName>
        <fullName evidence="3">Uncharacterized protein</fullName>
    </submittedName>
</protein>
<reference evidence="3 4" key="1">
    <citation type="submission" date="2024-01" db="EMBL/GenBank/DDBJ databases">
        <title>The genome of the rayed Mediterranean limpet Patella caerulea (Linnaeus, 1758).</title>
        <authorList>
            <person name="Anh-Thu Weber A."/>
            <person name="Halstead-Nussloch G."/>
        </authorList>
    </citation>
    <scope>NUCLEOTIDE SEQUENCE [LARGE SCALE GENOMIC DNA]</scope>
    <source>
        <strain evidence="3">AATW-2023a</strain>
        <tissue evidence="3">Whole specimen</tissue>
    </source>
</reference>